<feature type="compositionally biased region" description="Basic and acidic residues" evidence="2">
    <location>
        <begin position="331"/>
        <end position="345"/>
    </location>
</feature>
<reference evidence="5 6" key="1">
    <citation type="submission" date="2018-03" db="EMBL/GenBank/DDBJ databases">
        <title>Genomic Encyclopedia of Archaeal and Bacterial Type Strains, Phase II (KMG-II): from individual species to whole genera.</title>
        <authorList>
            <person name="Goeker M."/>
        </authorList>
    </citation>
    <scope>NUCLEOTIDE SEQUENCE [LARGE SCALE GENOMIC DNA]</scope>
    <source>
        <strain evidence="5 6">DSM 44720</strain>
    </source>
</reference>
<dbReference type="Pfam" id="PF05593">
    <property type="entry name" value="RHS_repeat"/>
    <property type="match status" value="2"/>
</dbReference>
<dbReference type="EMBL" id="PVTF01000021">
    <property type="protein sequence ID" value="PRY32448.1"/>
    <property type="molecule type" value="Genomic_DNA"/>
</dbReference>
<gene>
    <name evidence="5" type="ORF">CLV43_12142</name>
</gene>
<feature type="domain" description="DUF6531" evidence="3">
    <location>
        <begin position="358"/>
        <end position="425"/>
    </location>
</feature>
<dbReference type="Pfam" id="PF25023">
    <property type="entry name" value="TEN_YD-shell"/>
    <property type="match status" value="2"/>
</dbReference>
<comment type="caution">
    <text evidence="5">The sequence shown here is derived from an EMBL/GenBank/DDBJ whole genome shotgun (WGS) entry which is preliminary data.</text>
</comment>
<evidence type="ECO:0000259" key="3">
    <source>
        <dbReference type="Pfam" id="PF20148"/>
    </source>
</evidence>
<dbReference type="OrthoDB" id="4981820at2"/>
<dbReference type="InterPro" id="IPR022385">
    <property type="entry name" value="Rhs_assc_core"/>
</dbReference>
<dbReference type="InterPro" id="IPR006530">
    <property type="entry name" value="YD"/>
</dbReference>
<feature type="region of interest" description="Disordered" evidence="2">
    <location>
        <begin position="258"/>
        <end position="360"/>
    </location>
</feature>
<dbReference type="RefSeq" id="WP_106196350.1">
    <property type="nucleotide sequence ID" value="NZ_PVTF01000021.1"/>
</dbReference>
<dbReference type="PANTHER" id="PTHR32305">
    <property type="match status" value="1"/>
</dbReference>
<evidence type="ECO:0000256" key="2">
    <source>
        <dbReference type="SAM" id="MobiDB-lite"/>
    </source>
</evidence>
<keyword evidence="1" id="KW-0677">Repeat</keyword>
<dbReference type="InterPro" id="IPR050708">
    <property type="entry name" value="T6SS_VgrG/RHS"/>
</dbReference>
<dbReference type="InterPro" id="IPR045351">
    <property type="entry name" value="DUF6531"/>
</dbReference>
<accession>A0A2T0SGA1</accession>
<dbReference type="Pfam" id="PF14440">
    <property type="entry name" value="XOO_2897-deam"/>
    <property type="match status" value="1"/>
</dbReference>
<dbReference type="InterPro" id="IPR031325">
    <property type="entry name" value="RHS_repeat"/>
</dbReference>
<dbReference type="NCBIfam" id="TIGR01643">
    <property type="entry name" value="YD_repeat_2x"/>
    <property type="match status" value="9"/>
</dbReference>
<dbReference type="SUPFAM" id="SSF69304">
    <property type="entry name" value="Tricorn protease N-terminal domain"/>
    <property type="match status" value="1"/>
</dbReference>
<dbReference type="InterPro" id="IPR032722">
    <property type="entry name" value="Deaminase_XOO_2897"/>
</dbReference>
<dbReference type="Proteomes" id="UP000239494">
    <property type="component" value="Unassembled WGS sequence"/>
</dbReference>
<feature type="compositionally biased region" description="Low complexity" evidence="2">
    <location>
        <begin position="296"/>
        <end position="311"/>
    </location>
</feature>
<feature type="domain" description="Teneurin-like YD-shell" evidence="4">
    <location>
        <begin position="843"/>
        <end position="960"/>
    </location>
</feature>
<sequence>MTNPLLAQKQDSTTWHTGINLVDDAAGVYDAVESGSWIEGGISALGAGMDLLTMAMNPVGTLISYGLNWLIEHVKPLQDALNQLAGDGDQIAAYSQTWANVAKAVQDAGKSLTDAATKDTATWSGPAADAYRKHVGDRVDGLSTIATCASAISTVVKVVGVITGVVRALVRDMVTQAVGDFIQDALEEVFTLGLGTPFVVAQVVEQVAAWTEKIGATIKKLINSVEKLRPIMSKLEEIWQGVQKVMAALHGHVEEPRLHASEGGGTHVSSAEPHTGGGGGETHVSSAGGETHVASAEPHPAGGEHAPPGGETHTSTAEGTPGEPSGNGKPPAEDSSVRSQTEDPRSTVQEAENRTGCGDPVDVVTGDMFLTQTDVTLPADLGLVLQRTHISSYRVGRLFGRSWASTVDQRLEVDEQGVCFAGADAIMLVYPAPARGESVLPVEGPRWPLALDADGTYRITRPNGHVLHFAPSGVAGLAPLRAITDRNGDRIDFVTDADGMPTEIRHSGGYRVTVETARGRVTGYRLGDIPLMSFGYDDSGDLTRVTNASGLPHVFDYDGDGRIVGWTDRRGTRYRYHFDARGRVAWAEGTGGILNARFRYDDSATTVQDSLGNESVYHLNALRQIVRVVDPLGHSVTSEWDRYDRLLARTDAVGNTTRYRYDEAGHVVEIVEPTGSTRSLAYNRFGLSTSVSDGVATTEYTYDARGNLLAETGPGGTTRTTYDAYGHLASRTDATGATSVITCNAAGLPITMVDPRGNRHRYERDVFGRLVAVVDPLEGTTRYGWTVDGQPAWRLGPDGGRETWRHDGEGNLVEHVDAGGRRTTFEIGDFDLPAARVTADGARTAFAYDTEQRVTAVTNAQGRTWTYTYDPAGNLVREQDFHGRVVTYAHDAAGRVVSSTNGAGQTVTFAYDAAGRRVRQVADDGGETTYEYDSQGQVVRAVNEAGEITLTRDPVGRVLTEAFNGRVLVNSYDAAGRRVRRVTPSGAAVDYGYDPAGGLASVRAGGHALTFDRDRLGRTVAHNLDAHLVLAQTWDAVGRLAAQEFAGQRRQLRWRPDGYLVGDGPTRVDLDVMGRVAAVHSPDNTERYDYDLAGNITAAAWLPGGDAEGQREFDRGLLRAAGRTTCAYDGQGRVSEVRRHTLSGQVLLWRYSWNAYDQLVEVSTPDGRTWRYLYDALGRRCAKTSGQLRVDFAWDGFDLAEQHATGVGVTTWVHEAGTSTPLAQLDGTGFHAVVTDHVGRPTALVGADGRTTWQASFSAWGALLGSRSTTDCPLRFPGQYHDTETGLHYNVFRYYDPWTGRYTGPDPLGLAPSPNHYAYAGNPLRFVDPYGLAVCGRQGPVRLGETDLSKMAYEHRLNEGVGSHQNVAVYEYETPTGKQYLVQANDPGGLHSEQIMQAELQARGIKPEQVTRIYSERVPCSMPNHDCAGVVGQYKNAAITWSLDGTRRENWSAINRWMTQGHP</sequence>
<protein>
    <submittedName>
        <fullName evidence="5">RHS repeat-associated protein</fullName>
    </submittedName>
</protein>
<evidence type="ECO:0000313" key="5">
    <source>
        <dbReference type="EMBL" id="PRY32448.1"/>
    </source>
</evidence>
<evidence type="ECO:0000313" key="6">
    <source>
        <dbReference type="Proteomes" id="UP000239494"/>
    </source>
</evidence>
<dbReference type="Gene3D" id="2.180.10.10">
    <property type="entry name" value="RHS repeat-associated core"/>
    <property type="match status" value="3"/>
</dbReference>
<dbReference type="PRINTS" id="PR00394">
    <property type="entry name" value="RHSPROTEIN"/>
</dbReference>
<proteinExistence type="predicted"/>
<keyword evidence="6" id="KW-1185">Reference proteome</keyword>
<dbReference type="Pfam" id="PF20148">
    <property type="entry name" value="DUF6531"/>
    <property type="match status" value="1"/>
</dbReference>
<organism evidence="5 6">
    <name type="scientific">Umezawaea tangerina</name>
    <dbReference type="NCBI Taxonomy" id="84725"/>
    <lineage>
        <taxon>Bacteria</taxon>
        <taxon>Bacillati</taxon>
        <taxon>Actinomycetota</taxon>
        <taxon>Actinomycetes</taxon>
        <taxon>Pseudonocardiales</taxon>
        <taxon>Pseudonocardiaceae</taxon>
        <taxon>Umezawaea</taxon>
    </lineage>
</organism>
<evidence type="ECO:0000259" key="4">
    <source>
        <dbReference type="Pfam" id="PF25023"/>
    </source>
</evidence>
<dbReference type="PANTHER" id="PTHR32305:SF15">
    <property type="entry name" value="PROTEIN RHSA-RELATED"/>
    <property type="match status" value="1"/>
</dbReference>
<feature type="domain" description="Teneurin-like YD-shell" evidence="4">
    <location>
        <begin position="532"/>
        <end position="664"/>
    </location>
</feature>
<dbReference type="NCBIfam" id="TIGR03696">
    <property type="entry name" value="Rhs_assc_core"/>
    <property type="match status" value="1"/>
</dbReference>
<evidence type="ECO:0000256" key="1">
    <source>
        <dbReference type="ARBA" id="ARBA00022737"/>
    </source>
</evidence>
<name>A0A2T0SGA1_9PSEU</name>
<dbReference type="InterPro" id="IPR056823">
    <property type="entry name" value="TEN-like_YD-shell"/>
</dbReference>